<comment type="caution">
    <text evidence="1">The sequence shown here is derived from an EMBL/GenBank/DDBJ whole genome shotgun (WGS) entry which is preliminary data.</text>
</comment>
<dbReference type="Proteomes" id="UP001596087">
    <property type="component" value="Unassembled WGS sequence"/>
</dbReference>
<dbReference type="Gene3D" id="2.60.40.4070">
    <property type="match status" value="1"/>
</dbReference>
<sequence>MKFTPTTIYPQVRDGYKDYVNLYWYSDDYDGDENAPYGADYTVTNSDGEVVFAGHVGTDKTYLRWRGVDDSGGKVPVGVYTVTLTAYDAGGDGHVLTREVTVATGEVLKRDRVVANADTPGRYRAAARGNCDVRSESTDVLLACWDGKFAMVTFTLNIPAKRPDNAQVTKKYFMYGKRECCRRGTLTKKVWKVDRDTIKASMKVTGRCAYRIRGVVMHYTYTTRI</sequence>
<dbReference type="RefSeq" id="WP_378589508.1">
    <property type="nucleotide sequence ID" value="NZ_JBHSKD010000008.1"/>
</dbReference>
<evidence type="ECO:0000313" key="2">
    <source>
        <dbReference type="Proteomes" id="UP001596087"/>
    </source>
</evidence>
<dbReference type="EMBL" id="JBHSKD010000008">
    <property type="protein sequence ID" value="MFC5176892.1"/>
    <property type="molecule type" value="Genomic_DNA"/>
</dbReference>
<proteinExistence type="predicted"/>
<dbReference type="CDD" id="cd00146">
    <property type="entry name" value="PKD"/>
    <property type="match status" value="1"/>
</dbReference>
<reference evidence="2" key="1">
    <citation type="journal article" date="2019" name="Int. J. Syst. Evol. Microbiol.">
        <title>The Global Catalogue of Microorganisms (GCM) 10K type strain sequencing project: providing services to taxonomists for standard genome sequencing and annotation.</title>
        <authorList>
            <consortium name="The Broad Institute Genomics Platform"/>
            <consortium name="The Broad Institute Genome Sequencing Center for Infectious Disease"/>
            <person name="Wu L."/>
            <person name="Ma J."/>
        </authorList>
    </citation>
    <scope>NUCLEOTIDE SEQUENCE [LARGE SCALE GENOMIC DNA]</scope>
    <source>
        <strain evidence="2">DFY41</strain>
    </source>
</reference>
<keyword evidence="2" id="KW-1185">Reference proteome</keyword>
<evidence type="ECO:0000313" key="1">
    <source>
        <dbReference type="EMBL" id="MFC5176892.1"/>
    </source>
</evidence>
<organism evidence="1 2">
    <name type="scientific">Nocardioides taihuensis</name>
    <dbReference type="NCBI Taxonomy" id="1835606"/>
    <lineage>
        <taxon>Bacteria</taxon>
        <taxon>Bacillati</taxon>
        <taxon>Actinomycetota</taxon>
        <taxon>Actinomycetes</taxon>
        <taxon>Propionibacteriales</taxon>
        <taxon>Nocardioidaceae</taxon>
        <taxon>Nocardioides</taxon>
    </lineage>
</organism>
<accession>A0ABW0BIR7</accession>
<evidence type="ECO:0008006" key="3">
    <source>
        <dbReference type="Google" id="ProtNLM"/>
    </source>
</evidence>
<gene>
    <name evidence="1" type="ORF">ACFPGP_09435</name>
</gene>
<name>A0ABW0BIR7_9ACTN</name>
<protein>
    <recommendedName>
        <fullName evidence="3">FlgD Ig-like domain-containing protein</fullName>
    </recommendedName>
</protein>